<dbReference type="GO" id="GO:0035539">
    <property type="term" value="F:8-oxo-7,8-dihydrodeoxyguanosine triphosphate pyrophosphatase activity"/>
    <property type="evidence" value="ECO:0007669"/>
    <property type="project" value="UniProtKB-EC"/>
</dbReference>
<keyword evidence="9" id="KW-0234">DNA repair</keyword>
<keyword evidence="3" id="KW-0515">Mutator protein</keyword>
<accession>A0A098GCY0</accession>
<dbReference type="InterPro" id="IPR047127">
    <property type="entry name" value="MutT-like"/>
</dbReference>
<comment type="catalytic activity">
    <reaction evidence="10">
        <text>8-oxo-dGTP + H2O = 8-oxo-dGMP + diphosphate + H(+)</text>
        <dbReference type="Rhea" id="RHEA:31575"/>
        <dbReference type="ChEBI" id="CHEBI:15377"/>
        <dbReference type="ChEBI" id="CHEBI:15378"/>
        <dbReference type="ChEBI" id="CHEBI:33019"/>
        <dbReference type="ChEBI" id="CHEBI:63224"/>
        <dbReference type="ChEBI" id="CHEBI:77896"/>
        <dbReference type="EC" id="3.6.1.55"/>
    </reaction>
</comment>
<dbReference type="GO" id="GO:0046872">
    <property type="term" value="F:metal ion binding"/>
    <property type="evidence" value="ECO:0007669"/>
    <property type="project" value="UniProtKB-KW"/>
</dbReference>
<dbReference type="GO" id="GO:0044716">
    <property type="term" value="F:8-oxo-GDP phosphatase activity"/>
    <property type="evidence" value="ECO:0007669"/>
    <property type="project" value="TreeGrafter"/>
</dbReference>
<dbReference type="STRING" id="451.B6N58_12730"/>
<evidence type="ECO:0000256" key="13">
    <source>
        <dbReference type="ARBA" id="ARBA00040794"/>
    </source>
</evidence>
<evidence type="ECO:0000256" key="12">
    <source>
        <dbReference type="ARBA" id="ARBA00038905"/>
    </source>
</evidence>
<reference evidence="20" key="2">
    <citation type="submission" date="2014-09" db="EMBL/GenBank/DDBJ databases">
        <authorList>
            <person name="Gomez-Valero L."/>
        </authorList>
    </citation>
    <scope>NUCLEOTIDE SEQUENCE [LARGE SCALE GENOMIC DNA]</scope>
    <source>
        <strain evidence="20">ATCC33218</strain>
    </source>
</reference>
<dbReference type="EMBL" id="FMVN01000009">
    <property type="protein sequence ID" value="SCY52232.1"/>
    <property type="molecule type" value="Genomic_DNA"/>
</dbReference>
<dbReference type="PANTHER" id="PTHR47707:SF1">
    <property type="entry name" value="NUDIX HYDROLASE FAMILY PROTEIN"/>
    <property type="match status" value="1"/>
</dbReference>
<dbReference type="OrthoDB" id="161692at2"/>
<evidence type="ECO:0000256" key="7">
    <source>
        <dbReference type="ARBA" id="ARBA00022801"/>
    </source>
</evidence>
<dbReference type="Proteomes" id="UP000182998">
    <property type="component" value="Unassembled WGS sequence"/>
</dbReference>
<evidence type="ECO:0000256" key="3">
    <source>
        <dbReference type="ARBA" id="ARBA00022457"/>
    </source>
</evidence>
<evidence type="ECO:0000256" key="8">
    <source>
        <dbReference type="ARBA" id="ARBA00022842"/>
    </source>
</evidence>
<dbReference type="InterPro" id="IPR000086">
    <property type="entry name" value="NUDIX_hydrolase_dom"/>
</dbReference>
<dbReference type="Gene3D" id="3.90.79.10">
    <property type="entry name" value="Nucleoside Triphosphate Pyrophosphohydrolase"/>
    <property type="match status" value="1"/>
</dbReference>
<organism evidence="18 20">
    <name type="scientific">Legionella micdadei</name>
    <name type="common">Tatlockia micdadei</name>
    <dbReference type="NCBI Taxonomy" id="451"/>
    <lineage>
        <taxon>Bacteria</taxon>
        <taxon>Pseudomonadati</taxon>
        <taxon>Pseudomonadota</taxon>
        <taxon>Gammaproteobacteria</taxon>
        <taxon>Legionellales</taxon>
        <taxon>Legionellaceae</taxon>
        <taxon>Legionella</taxon>
    </lineage>
</organism>
<evidence type="ECO:0000256" key="9">
    <source>
        <dbReference type="ARBA" id="ARBA00023204"/>
    </source>
</evidence>
<protein>
    <recommendedName>
        <fullName evidence="13">8-oxo-dGTP diphosphatase</fullName>
        <ecNumber evidence="12">3.6.1.55</ecNumber>
    </recommendedName>
    <alternativeName>
        <fullName evidence="16">7,8-dihydro-8-oxoguanine-triphosphatase</fullName>
    </alternativeName>
    <alternativeName>
        <fullName evidence="15">Mutator protein MutT</fullName>
    </alternativeName>
    <alternativeName>
        <fullName evidence="14">dGTP pyrophosphohydrolase</fullName>
    </alternativeName>
</protein>
<comment type="similarity">
    <text evidence="2">Belongs to the Nudix hydrolase family.</text>
</comment>
<sequence length="155" mass="17895">MSAIVKLIMESDINESHYPKQFVGCLVLTKDNRILLQKRGHDWSAYPGYLCEFGGKIERQERPIQAIIRELNEELGAHAHEKEFVPLGAITESTSNYTELIYTYFWHDKYGTITGCYEGEARFFEDSTSILSHTDITAGLRWMLAECKHRGLIKY</sequence>
<dbReference type="HOGENOM" id="CLU_1702067_0_0_6"/>
<comment type="cofactor">
    <cofactor evidence="1">
        <name>Mg(2+)</name>
        <dbReference type="ChEBI" id="CHEBI:18420"/>
    </cofactor>
</comment>
<evidence type="ECO:0000313" key="20">
    <source>
        <dbReference type="Proteomes" id="UP000032414"/>
    </source>
</evidence>
<dbReference type="GO" id="GO:0044715">
    <property type="term" value="F:8-oxo-dGDP phosphatase activity"/>
    <property type="evidence" value="ECO:0007669"/>
    <property type="project" value="TreeGrafter"/>
</dbReference>
<dbReference type="PROSITE" id="PS00893">
    <property type="entry name" value="NUDIX_BOX"/>
    <property type="match status" value="1"/>
</dbReference>
<evidence type="ECO:0000256" key="16">
    <source>
        <dbReference type="ARBA" id="ARBA00042798"/>
    </source>
</evidence>
<dbReference type="InterPro" id="IPR020084">
    <property type="entry name" value="NUDIX_hydrolase_CS"/>
</dbReference>
<proteinExistence type="inferred from homology"/>
<evidence type="ECO:0000256" key="14">
    <source>
        <dbReference type="ARBA" id="ARBA00041592"/>
    </source>
</evidence>
<comment type="catalytic activity">
    <reaction evidence="11">
        <text>8-oxo-GTP + H2O = 8-oxo-GMP + diphosphate + H(+)</text>
        <dbReference type="Rhea" id="RHEA:67616"/>
        <dbReference type="ChEBI" id="CHEBI:15377"/>
        <dbReference type="ChEBI" id="CHEBI:15378"/>
        <dbReference type="ChEBI" id="CHEBI:33019"/>
        <dbReference type="ChEBI" id="CHEBI:143553"/>
        <dbReference type="ChEBI" id="CHEBI:145694"/>
    </reaction>
</comment>
<evidence type="ECO:0000256" key="15">
    <source>
        <dbReference type="ARBA" id="ARBA00041979"/>
    </source>
</evidence>
<keyword evidence="21" id="KW-1185">Reference proteome</keyword>
<evidence type="ECO:0000313" key="18">
    <source>
        <dbReference type="EMBL" id="CEG59860.1"/>
    </source>
</evidence>
<gene>
    <name evidence="18" type="ORF">LMI_0513</name>
    <name evidence="19" type="ORF">SAMN02982997_01951</name>
</gene>
<evidence type="ECO:0000256" key="6">
    <source>
        <dbReference type="ARBA" id="ARBA00022763"/>
    </source>
</evidence>
<reference evidence="19 21" key="3">
    <citation type="submission" date="2016-10" db="EMBL/GenBank/DDBJ databases">
        <authorList>
            <person name="Varghese N."/>
            <person name="Submissions S."/>
        </authorList>
    </citation>
    <scope>NUCLEOTIDE SEQUENCE [LARGE SCALE GENOMIC DNA]</scope>
    <source>
        <strain evidence="19 21">ATCC 33218</strain>
    </source>
</reference>
<evidence type="ECO:0000256" key="1">
    <source>
        <dbReference type="ARBA" id="ARBA00001946"/>
    </source>
</evidence>
<evidence type="ECO:0000256" key="4">
    <source>
        <dbReference type="ARBA" id="ARBA00022705"/>
    </source>
</evidence>
<dbReference type="EMBL" id="LN614830">
    <property type="protein sequence ID" value="CEG59860.1"/>
    <property type="molecule type" value="Genomic_DNA"/>
</dbReference>
<dbReference type="PROSITE" id="PS51462">
    <property type="entry name" value="NUDIX"/>
    <property type="match status" value="1"/>
</dbReference>
<evidence type="ECO:0000313" key="21">
    <source>
        <dbReference type="Proteomes" id="UP000182998"/>
    </source>
</evidence>
<dbReference type="RefSeq" id="WP_052679418.1">
    <property type="nucleotide sequence ID" value="NZ_CP020614.1"/>
</dbReference>
<name>A0A098GCY0_LEGMI</name>
<dbReference type="AlphaFoldDB" id="A0A098GCY0"/>
<keyword evidence="4" id="KW-0235">DNA replication</keyword>
<evidence type="ECO:0000313" key="19">
    <source>
        <dbReference type="EMBL" id="SCY52232.1"/>
    </source>
</evidence>
<keyword evidence="7" id="KW-0378">Hydrolase</keyword>
<keyword evidence="5" id="KW-0479">Metal-binding</keyword>
<feature type="domain" description="Nudix hydrolase" evidence="17">
    <location>
        <begin position="18"/>
        <end position="155"/>
    </location>
</feature>
<dbReference type="InterPro" id="IPR015797">
    <property type="entry name" value="NUDIX_hydrolase-like_dom_sf"/>
</dbReference>
<dbReference type="GO" id="GO:0006260">
    <property type="term" value="P:DNA replication"/>
    <property type="evidence" value="ECO:0007669"/>
    <property type="project" value="UniProtKB-KW"/>
</dbReference>
<evidence type="ECO:0000256" key="10">
    <source>
        <dbReference type="ARBA" id="ARBA00035861"/>
    </source>
</evidence>
<dbReference type="GO" id="GO:0008413">
    <property type="term" value="F:8-oxo-7,8-dihydroguanosine triphosphate pyrophosphatase activity"/>
    <property type="evidence" value="ECO:0007669"/>
    <property type="project" value="TreeGrafter"/>
</dbReference>
<evidence type="ECO:0000256" key="11">
    <source>
        <dbReference type="ARBA" id="ARBA00036904"/>
    </source>
</evidence>
<dbReference type="PANTHER" id="PTHR47707">
    <property type="entry name" value="8-OXO-DGTP DIPHOSPHATASE"/>
    <property type="match status" value="1"/>
</dbReference>
<dbReference type="SUPFAM" id="SSF55811">
    <property type="entry name" value="Nudix"/>
    <property type="match status" value="1"/>
</dbReference>
<keyword evidence="6" id="KW-0227">DNA damage</keyword>
<dbReference type="PATRIC" id="fig|451.8.peg.94"/>
<evidence type="ECO:0000256" key="2">
    <source>
        <dbReference type="ARBA" id="ARBA00005582"/>
    </source>
</evidence>
<dbReference type="Proteomes" id="UP000032414">
    <property type="component" value="Chromosome I"/>
</dbReference>
<dbReference type="KEGG" id="tmc:LMI_0513"/>
<evidence type="ECO:0000256" key="5">
    <source>
        <dbReference type="ARBA" id="ARBA00022723"/>
    </source>
</evidence>
<reference evidence="18" key="1">
    <citation type="submission" date="2014-09" db="EMBL/GenBank/DDBJ databases">
        <authorList>
            <person name="GOMEZ-VALERO Laura"/>
        </authorList>
    </citation>
    <scope>NUCLEOTIDE SEQUENCE</scope>
    <source>
        <strain evidence="18">ATCC33218</strain>
    </source>
</reference>
<keyword evidence="8" id="KW-0460">Magnesium</keyword>
<dbReference type="GO" id="GO:0006281">
    <property type="term" value="P:DNA repair"/>
    <property type="evidence" value="ECO:0007669"/>
    <property type="project" value="UniProtKB-KW"/>
</dbReference>
<evidence type="ECO:0000259" key="17">
    <source>
        <dbReference type="PROSITE" id="PS51462"/>
    </source>
</evidence>
<dbReference type="Pfam" id="PF00293">
    <property type="entry name" value="NUDIX"/>
    <property type="match status" value="1"/>
</dbReference>
<dbReference type="EC" id="3.6.1.55" evidence="12"/>